<keyword evidence="7 8" id="KW-0998">Cell outer membrane</keyword>
<keyword evidence="2 8" id="KW-1134">Transmembrane beta strand</keyword>
<evidence type="ECO:0000259" key="10">
    <source>
        <dbReference type="PROSITE" id="PS51779"/>
    </source>
</evidence>
<evidence type="ECO:0000313" key="11">
    <source>
        <dbReference type="EMBL" id="MFC2924533.1"/>
    </source>
</evidence>
<keyword evidence="3 8" id="KW-0812">Transmembrane</keyword>
<gene>
    <name evidence="8 11" type="primary">bamA</name>
    <name evidence="11" type="ORF">ACFOOR_00270</name>
</gene>
<comment type="function">
    <text evidence="8">Part of the outer membrane protein assembly complex, which is involved in assembly and insertion of beta-barrel proteins into the outer membrane.</text>
</comment>
<keyword evidence="6 8" id="KW-0472">Membrane</keyword>
<evidence type="ECO:0000256" key="5">
    <source>
        <dbReference type="ARBA" id="ARBA00022737"/>
    </source>
</evidence>
<dbReference type="Pfam" id="PF07244">
    <property type="entry name" value="POTRA"/>
    <property type="match status" value="5"/>
</dbReference>
<dbReference type="InterPro" id="IPR000184">
    <property type="entry name" value="Bac_surfAg_D15"/>
</dbReference>
<reference evidence="12" key="1">
    <citation type="journal article" date="2019" name="Int. J. Syst. Evol. Microbiol.">
        <title>The Global Catalogue of Microorganisms (GCM) 10K type strain sequencing project: providing services to taxonomists for standard genome sequencing and annotation.</title>
        <authorList>
            <consortium name="The Broad Institute Genomics Platform"/>
            <consortium name="The Broad Institute Genome Sequencing Center for Infectious Disease"/>
            <person name="Wu L."/>
            <person name="Ma J."/>
        </authorList>
    </citation>
    <scope>NUCLEOTIDE SEQUENCE [LARGE SCALE GENOMIC DNA]</scope>
    <source>
        <strain evidence="12">KCTC 52487</strain>
    </source>
</reference>
<dbReference type="PANTHER" id="PTHR12815">
    <property type="entry name" value="SORTING AND ASSEMBLY MACHINERY SAMM50 PROTEIN FAMILY MEMBER"/>
    <property type="match status" value="1"/>
</dbReference>
<evidence type="ECO:0000256" key="8">
    <source>
        <dbReference type="HAMAP-Rule" id="MF_01430"/>
    </source>
</evidence>
<dbReference type="HAMAP" id="MF_01430">
    <property type="entry name" value="OM_assembly_BamA"/>
    <property type="match status" value="1"/>
</dbReference>
<accession>A0ABV6ZSZ9</accession>
<comment type="subunit">
    <text evidence="8">Part of the Bam complex.</text>
</comment>
<feature type="domain" description="POTRA" evidence="10">
    <location>
        <begin position="354"/>
        <end position="427"/>
    </location>
</feature>
<dbReference type="EMBL" id="JBHRSV010000001">
    <property type="protein sequence ID" value="MFC2924533.1"/>
    <property type="molecule type" value="Genomic_DNA"/>
</dbReference>
<dbReference type="Pfam" id="PF01103">
    <property type="entry name" value="Omp85"/>
    <property type="match status" value="1"/>
</dbReference>
<evidence type="ECO:0000256" key="9">
    <source>
        <dbReference type="NCBIfam" id="TIGR03303"/>
    </source>
</evidence>
<keyword evidence="12" id="KW-1185">Reference proteome</keyword>
<dbReference type="PROSITE" id="PS51779">
    <property type="entry name" value="POTRA"/>
    <property type="match status" value="3"/>
</dbReference>
<comment type="similarity">
    <text evidence="8">Belongs to the BamA family.</text>
</comment>
<dbReference type="InterPro" id="IPR034746">
    <property type="entry name" value="POTRA"/>
</dbReference>
<proteinExistence type="inferred from homology"/>
<evidence type="ECO:0000256" key="7">
    <source>
        <dbReference type="ARBA" id="ARBA00023237"/>
    </source>
</evidence>
<dbReference type="Gene3D" id="2.40.160.50">
    <property type="entry name" value="membrane protein fhac: a member of the omp85/tpsb transporter family"/>
    <property type="match status" value="1"/>
</dbReference>
<feature type="domain" description="POTRA" evidence="10">
    <location>
        <begin position="101"/>
        <end position="178"/>
    </location>
</feature>
<keyword evidence="4 8" id="KW-0732">Signal</keyword>
<feature type="domain" description="POTRA" evidence="10">
    <location>
        <begin position="33"/>
        <end position="100"/>
    </location>
</feature>
<evidence type="ECO:0000256" key="1">
    <source>
        <dbReference type="ARBA" id="ARBA00004370"/>
    </source>
</evidence>
<evidence type="ECO:0000256" key="4">
    <source>
        <dbReference type="ARBA" id="ARBA00022729"/>
    </source>
</evidence>
<dbReference type="PIRSF" id="PIRSF006076">
    <property type="entry name" value="OM_assembly_OMP85"/>
    <property type="match status" value="1"/>
</dbReference>
<organism evidence="11 12">
    <name type="scientific">Hyphobacterium vulgare</name>
    <dbReference type="NCBI Taxonomy" id="1736751"/>
    <lineage>
        <taxon>Bacteria</taxon>
        <taxon>Pseudomonadati</taxon>
        <taxon>Pseudomonadota</taxon>
        <taxon>Alphaproteobacteria</taxon>
        <taxon>Maricaulales</taxon>
        <taxon>Maricaulaceae</taxon>
        <taxon>Hyphobacterium</taxon>
    </lineage>
</organism>
<sequence length="778" mass="86812">MALVLAAPLAAPAVAQDQVEPQAPAAPQVQQQVPVRQILVEGNQRVEADTVISYLLIQPGQVADARSVNLSIQTLFATGLFSDVRIEDRGGIVVVYVAENPIINRVILEGNSTLDDERIGEEIQAQPRAIFTRARVQADVQRIIEVYRRSGRFAAQVTPRIAELPQNRVDLIFEISEGPVTGIRRINFIGNQRYPDRRLRGELVTEESRWWRFFSSNDNYDPDRLEYDRELLRQFYQNEGYADFRVVSAVAELTPDQEDFYVTFTVDEGDVYTFGDITVNSQLPDISEEFLQGVLPLQSGELYRADAIEEAVDALTFATGSSGYAFVTIRPRLDRDRDSRTVNVEFVIDEGPRVYIDRIDVVGNTRTLDYVIRREMELVEGDAFNRVLIDRSRARIRRLGFFEEVEIVEAQGNSPDRANLSVQVTEQPTGELAFGAGFSSTDSFLIDLSISERNLRGRGQFLRLRISASSRRQQVDIRFTEPRFLGRNMAAGFDLFQVRSDFAREANFQTESTGFSLRAGFPVTRSSELGLTYTLRNDDVQVFAGANTALRSQAGERITSVAGYTLRWDRTNDPIEPTRGFRAEFTQSFAGFGGDVRYVRTEAVGSVYRGIWEDVVASFTFSSGFVLGWGGDDVRINDRFFKGGNSFRGFETAGVGPRVVVRDATTGALRAGDALGGRLYAIGTLEVTFPLGLPEEYGVSASAFTDFGTVGLLDEESSIDEVTGAAFTVDELAPRVSAGVSVFWDSPFGPIRFDIAEALVNEDYDRTEFFRFSTRTGF</sequence>
<dbReference type="PANTHER" id="PTHR12815:SF23">
    <property type="entry name" value="OUTER MEMBRANE PROTEIN ASSEMBLY FACTOR BAMA"/>
    <property type="match status" value="1"/>
</dbReference>
<evidence type="ECO:0000256" key="6">
    <source>
        <dbReference type="ARBA" id="ARBA00023136"/>
    </source>
</evidence>
<protein>
    <recommendedName>
        <fullName evidence="8 9">Outer membrane protein assembly factor BamA</fullName>
    </recommendedName>
</protein>
<dbReference type="RefSeq" id="WP_343163752.1">
    <property type="nucleotide sequence ID" value="NZ_JBHRSV010000001.1"/>
</dbReference>
<keyword evidence="5 8" id="KW-0677">Repeat</keyword>
<dbReference type="NCBIfam" id="TIGR03303">
    <property type="entry name" value="OM_YaeT"/>
    <property type="match status" value="1"/>
</dbReference>
<dbReference type="InterPro" id="IPR023707">
    <property type="entry name" value="OM_assembly_BamA"/>
</dbReference>
<comment type="subcellular location">
    <subcellularLocation>
        <location evidence="8">Cell outer membrane</location>
    </subcellularLocation>
    <subcellularLocation>
        <location evidence="1">Membrane</location>
    </subcellularLocation>
</comment>
<dbReference type="InterPro" id="IPR010827">
    <property type="entry name" value="BamA/TamA_POTRA"/>
</dbReference>
<dbReference type="Proteomes" id="UP001595379">
    <property type="component" value="Unassembled WGS sequence"/>
</dbReference>
<evidence type="ECO:0000256" key="3">
    <source>
        <dbReference type="ARBA" id="ARBA00022692"/>
    </source>
</evidence>
<evidence type="ECO:0000313" key="12">
    <source>
        <dbReference type="Proteomes" id="UP001595379"/>
    </source>
</evidence>
<dbReference type="InterPro" id="IPR039910">
    <property type="entry name" value="D15-like"/>
</dbReference>
<comment type="caution">
    <text evidence="11">The sequence shown here is derived from an EMBL/GenBank/DDBJ whole genome shotgun (WGS) entry which is preliminary data.</text>
</comment>
<dbReference type="Gene3D" id="3.10.20.310">
    <property type="entry name" value="membrane protein fhac"/>
    <property type="match status" value="5"/>
</dbReference>
<evidence type="ECO:0000256" key="2">
    <source>
        <dbReference type="ARBA" id="ARBA00022452"/>
    </source>
</evidence>
<name>A0ABV6ZSZ9_9PROT</name>